<dbReference type="NCBIfam" id="NF004309">
    <property type="entry name" value="PRK05704.1"/>
    <property type="match status" value="1"/>
</dbReference>
<dbReference type="PROSITE" id="PS50968">
    <property type="entry name" value="BIOTINYL_LIPOYL"/>
    <property type="match status" value="2"/>
</dbReference>
<comment type="similarity">
    <text evidence="4 12">Belongs to the 2-oxoacid dehydrogenase family.</text>
</comment>
<dbReference type="PANTHER" id="PTHR43416">
    <property type="entry name" value="DIHYDROLIPOYLLYSINE-RESIDUE SUCCINYLTRANSFERASE COMPONENT OF 2-OXOGLUTARATE DEHYDROGENASE COMPLEX, MITOCHONDRIAL-RELATED"/>
    <property type="match status" value="1"/>
</dbReference>
<dbReference type="SUPFAM" id="SSF47005">
    <property type="entry name" value="Peripheral subunit-binding domain of 2-oxo acid dehydrogenase complex"/>
    <property type="match status" value="1"/>
</dbReference>
<dbReference type="Gene3D" id="3.30.559.10">
    <property type="entry name" value="Chloramphenicol acetyltransferase-like domain"/>
    <property type="match status" value="1"/>
</dbReference>
<dbReference type="CDD" id="cd06849">
    <property type="entry name" value="lipoyl_domain"/>
    <property type="match status" value="2"/>
</dbReference>
<gene>
    <name evidence="16" type="primary">odhB</name>
    <name evidence="16" type="ORF">ACFPOD_14575</name>
</gene>
<dbReference type="Gene3D" id="4.10.320.10">
    <property type="entry name" value="E3-binding domain"/>
    <property type="match status" value="1"/>
</dbReference>
<dbReference type="GO" id="GO:0004149">
    <property type="term" value="F:dihydrolipoyllysine-residue succinyltransferase activity"/>
    <property type="evidence" value="ECO:0007669"/>
    <property type="project" value="UniProtKB-EC"/>
</dbReference>
<comment type="caution">
    <text evidence="16">The sequence shown here is derived from an EMBL/GenBank/DDBJ whole genome shotgun (WGS) entry which is preliminary data.</text>
</comment>
<evidence type="ECO:0000256" key="12">
    <source>
        <dbReference type="RuleBase" id="RU361138"/>
    </source>
</evidence>
<keyword evidence="8 12" id="KW-0808">Transferase</keyword>
<feature type="region of interest" description="Disordered" evidence="13">
    <location>
        <begin position="80"/>
        <end position="110"/>
    </location>
</feature>
<evidence type="ECO:0000256" key="4">
    <source>
        <dbReference type="ARBA" id="ARBA00007317"/>
    </source>
</evidence>
<dbReference type="Gene3D" id="2.40.50.100">
    <property type="match status" value="2"/>
</dbReference>
<dbReference type="EC" id="2.3.1.61" evidence="5 12"/>
<feature type="compositionally biased region" description="Low complexity" evidence="13">
    <location>
        <begin position="261"/>
        <end position="277"/>
    </location>
</feature>
<evidence type="ECO:0000256" key="2">
    <source>
        <dbReference type="ARBA" id="ARBA00004052"/>
    </source>
</evidence>
<dbReference type="RefSeq" id="WP_223021771.1">
    <property type="nucleotide sequence ID" value="NZ_CP078143.1"/>
</dbReference>
<dbReference type="InterPro" id="IPR004167">
    <property type="entry name" value="PSBD"/>
</dbReference>
<dbReference type="SUPFAM" id="SSF51230">
    <property type="entry name" value="Single hybrid motif"/>
    <property type="match status" value="2"/>
</dbReference>
<dbReference type="InterPro" id="IPR050537">
    <property type="entry name" value="2-oxoacid_dehydrogenase"/>
</dbReference>
<evidence type="ECO:0000256" key="8">
    <source>
        <dbReference type="ARBA" id="ARBA00022679"/>
    </source>
</evidence>
<keyword evidence="10 12" id="KW-0012">Acyltransferase</keyword>
<keyword evidence="9 12" id="KW-0450">Lipoyl</keyword>
<evidence type="ECO:0000256" key="9">
    <source>
        <dbReference type="ARBA" id="ARBA00022823"/>
    </source>
</evidence>
<evidence type="ECO:0000256" key="7">
    <source>
        <dbReference type="ARBA" id="ARBA00022532"/>
    </source>
</evidence>
<comment type="function">
    <text evidence="2 12">E2 component of the 2-oxoglutarate dehydrogenase (OGDH) complex which catalyzes the second step in the conversion of 2-oxoglutarate to succinyl-CoA and CO(2).</text>
</comment>
<dbReference type="InterPro" id="IPR001078">
    <property type="entry name" value="2-oxoacid_DH_actylTfrase"/>
</dbReference>
<dbReference type="EMBL" id="JBHSNB010000003">
    <property type="protein sequence ID" value="MFC5586337.1"/>
    <property type="molecule type" value="Genomic_DNA"/>
</dbReference>
<protein>
    <recommendedName>
        <fullName evidence="6 12">Dihydrolipoyllysine-residue succinyltransferase component of 2-oxoglutarate dehydrogenase complex</fullName>
        <ecNumber evidence="5 12">2.3.1.61</ecNumber>
    </recommendedName>
    <alternativeName>
        <fullName evidence="12">2-oxoglutarate dehydrogenase complex component E2</fullName>
    </alternativeName>
</protein>
<dbReference type="InterPro" id="IPR011053">
    <property type="entry name" value="Single_hybrid_motif"/>
</dbReference>
<dbReference type="PROSITE" id="PS51826">
    <property type="entry name" value="PSBD"/>
    <property type="match status" value="1"/>
</dbReference>
<feature type="compositionally biased region" description="Basic and acidic residues" evidence="13">
    <location>
        <begin position="198"/>
        <end position="219"/>
    </location>
</feature>
<accession>A0ABW0TAB7</accession>
<evidence type="ECO:0000259" key="15">
    <source>
        <dbReference type="PROSITE" id="PS51826"/>
    </source>
</evidence>
<feature type="region of interest" description="Disordered" evidence="13">
    <location>
        <begin position="194"/>
        <end position="245"/>
    </location>
</feature>
<feature type="region of interest" description="Disordered" evidence="13">
    <location>
        <begin position="258"/>
        <end position="287"/>
    </location>
</feature>
<dbReference type="InterPro" id="IPR023213">
    <property type="entry name" value="CAT-like_dom_sf"/>
</dbReference>
<dbReference type="InterPro" id="IPR036625">
    <property type="entry name" value="E3-bd_dom_sf"/>
</dbReference>
<dbReference type="PROSITE" id="PS00189">
    <property type="entry name" value="LIPOYL"/>
    <property type="match status" value="2"/>
</dbReference>
<dbReference type="Pfam" id="PF00198">
    <property type="entry name" value="2-oxoacid_dh"/>
    <property type="match status" value="1"/>
</dbReference>
<dbReference type="SUPFAM" id="SSF52777">
    <property type="entry name" value="CoA-dependent acyltransferases"/>
    <property type="match status" value="1"/>
</dbReference>
<evidence type="ECO:0000256" key="6">
    <source>
        <dbReference type="ARBA" id="ARBA00019511"/>
    </source>
</evidence>
<keyword evidence="17" id="KW-1185">Reference proteome</keyword>
<dbReference type="PANTHER" id="PTHR43416:SF5">
    <property type="entry name" value="DIHYDROLIPOYLLYSINE-RESIDUE SUCCINYLTRANSFERASE COMPONENT OF 2-OXOGLUTARATE DEHYDROGENASE COMPLEX, MITOCHONDRIAL"/>
    <property type="match status" value="1"/>
</dbReference>
<feature type="domain" description="Lipoyl-binding" evidence="14">
    <location>
        <begin position="113"/>
        <end position="188"/>
    </location>
</feature>
<feature type="domain" description="Lipoyl-binding" evidence="14">
    <location>
        <begin position="2"/>
        <end position="77"/>
    </location>
</feature>
<evidence type="ECO:0000256" key="3">
    <source>
        <dbReference type="ARBA" id="ARBA00005145"/>
    </source>
</evidence>
<dbReference type="InterPro" id="IPR006255">
    <property type="entry name" value="SucB"/>
</dbReference>
<feature type="domain" description="Peripheral subunit-binding (PSBD)" evidence="15">
    <location>
        <begin position="220"/>
        <end position="257"/>
    </location>
</feature>
<comment type="pathway">
    <text evidence="3 12">Amino-acid degradation; L-lysine degradation via saccharopine pathway; glutaryl-CoA from L-lysine: step 6/6.</text>
</comment>
<proteinExistence type="inferred from homology"/>
<evidence type="ECO:0000256" key="1">
    <source>
        <dbReference type="ARBA" id="ARBA00001938"/>
    </source>
</evidence>
<reference evidence="17" key="1">
    <citation type="journal article" date="2019" name="Int. J. Syst. Evol. Microbiol.">
        <title>The Global Catalogue of Microorganisms (GCM) 10K type strain sequencing project: providing services to taxonomists for standard genome sequencing and annotation.</title>
        <authorList>
            <consortium name="The Broad Institute Genomics Platform"/>
            <consortium name="The Broad Institute Genome Sequencing Center for Infectious Disease"/>
            <person name="Wu L."/>
            <person name="Ma J."/>
        </authorList>
    </citation>
    <scope>NUCLEOTIDE SEQUENCE [LARGE SCALE GENOMIC DNA]</scope>
    <source>
        <strain evidence="17">JCM 3366</strain>
    </source>
</reference>
<organism evidence="16 17">
    <name type="scientific">Nitratireductor kimnyeongensis</name>
    <dbReference type="NCBI Taxonomy" id="430679"/>
    <lineage>
        <taxon>Bacteria</taxon>
        <taxon>Pseudomonadati</taxon>
        <taxon>Pseudomonadota</taxon>
        <taxon>Alphaproteobacteria</taxon>
        <taxon>Hyphomicrobiales</taxon>
        <taxon>Phyllobacteriaceae</taxon>
        <taxon>Nitratireductor</taxon>
    </lineage>
</organism>
<dbReference type="InterPro" id="IPR003016">
    <property type="entry name" value="2-oxoA_DH_lipoyl-BS"/>
</dbReference>
<comment type="cofactor">
    <cofactor evidence="1">
        <name>(R)-lipoate</name>
        <dbReference type="ChEBI" id="CHEBI:83088"/>
    </cofactor>
</comment>
<evidence type="ECO:0000259" key="14">
    <source>
        <dbReference type="PROSITE" id="PS50968"/>
    </source>
</evidence>
<dbReference type="Pfam" id="PF00364">
    <property type="entry name" value="Biotin_lipoyl"/>
    <property type="match status" value="2"/>
</dbReference>
<evidence type="ECO:0000313" key="17">
    <source>
        <dbReference type="Proteomes" id="UP001596107"/>
    </source>
</evidence>
<evidence type="ECO:0000256" key="11">
    <source>
        <dbReference type="ARBA" id="ARBA00052761"/>
    </source>
</evidence>
<dbReference type="NCBIfam" id="TIGR01347">
    <property type="entry name" value="sucB"/>
    <property type="match status" value="1"/>
</dbReference>
<evidence type="ECO:0000256" key="13">
    <source>
        <dbReference type="SAM" id="MobiDB-lite"/>
    </source>
</evidence>
<name>A0ABW0TAB7_9HYPH</name>
<evidence type="ECO:0000256" key="10">
    <source>
        <dbReference type="ARBA" id="ARBA00023315"/>
    </source>
</evidence>
<dbReference type="Proteomes" id="UP001596107">
    <property type="component" value="Unassembled WGS sequence"/>
</dbReference>
<comment type="catalytic activity">
    <reaction evidence="11 12">
        <text>N(6)-[(R)-dihydrolipoyl]-L-lysyl-[protein] + succinyl-CoA = N(6)-[(R)-S(8)-succinyldihydrolipoyl]-L-lysyl-[protein] + CoA</text>
        <dbReference type="Rhea" id="RHEA:15213"/>
        <dbReference type="Rhea" id="RHEA-COMP:10475"/>
        <dbReference type="Rhea" id="RHEA-COMP:20092"/>
        <dbReference type="ChEBI" id="CHEBI:57287"/>
        <dbReference type="ChEBI" id="CHEBI:57292"/>
        <dbReference type="ChEBI" id="CHEBI:83100"/>
        <dbReference type="ChEBI" id="CHEBI:83120"/>
        <dbReference type="EC" id="2.3.1.61"/>
    </reaction>
</comment>
<dbReference type="InterPro" id="IPR000089">
    <property type="entry name" value="Biotin_lipoyl"/>
</dbReference>
<evidence type="ECO:0000313" key="16">
    <source>
        <dbReference type="EMBL" id="MFC5586337.1"/>
    </source>
</evidence>
<evidence type="ECO:0000256" key="5">
    <source>
        <dbReference type="ARBA" id="ARBA00012945"/>
    </source>
</evidence>
<sequence>MATEIRVPTLGESVTEATIARWMKSVGDTIATDEPLVELETDKVSIEVPAPAAGTLDEIAVKEGETVEVGALLGMIAASDGAGKAKPETNQAGDKSPGSKETQEATMAGGGKIVEVNVPSAGESVTEAQVGEIYKKVGDAVKTDEAILELETDKAAQEVMSPVDGVITEMVIASGDEVEVGALLLRIEQGASAGATAHKADKPAEKEAPAAKKDDDDGRPPAPSAQKLMTEKGMKASDVAGSGKEGQVLKGDVLAALEGGAPSSPAEKPKAARPASPAEDENREERVKMTRLRQTIARRLKDAQDSAAMLTTFNEVDMTAVMEMRKKYKELFEKKHGVKLGFMGFFTKAVCHALKEIPAVNAEIDGTDIIYKNFCHIGVAVGTDRGLVVPVVRDADQMSIAEVEKEIGRLGLAARDGKLSMADMQGGTFTISNGGVYGSLMSTPILNAPQSGILGMHKIQERPMVVGGQIVIRPMMYLALSYDHRIVDGKEAVTFLVRIKDVLEDPERLVLDL</sequence>
<dbReference type="Pfam" id="PF02817">
    <property type="entry name" value="E3_binding"/>
    <property type="match status" value="1"/>
</dbReference>
<keyword evidence="7 12" id="KW-0816">Tricarboxylic acid cycle</keyword>